<gene>
    <name evidence="7" type="ORF">SAMN06269117_1068</name>
</gene>
<evidence type="ECO:0000256" key="1">
    <source>
        <dbReference type="ARBA" id="ARBA00004651"/>
    </source>
</evidence>
<reference evidence="7 8" key="1">
    <citation type="submission" date="2017-05" db="EMBL/GenBank/DDBJ databases">
        <authorList>
            <person name="Varghese N."/>
            <person name="Submissions S."/>
        </authorList>
    </citation>
    <scope>NUCLEOTIDE SEQUENCE [LARGE SCALE GENOMIC DNA]</scope>
    <source>
        <strain evidence="7 8">DSM 16304</strain>
    </source>
</reference>
<feature type="transmembrane region" description="Helical" evidence="6">
    <location>
        <begin position="293"/>
        <end position="315"/>
    </location>
</feature>
<feature type="transmembrane region" description="Helical" evidence="6">
    <location>
        <begin position="7"/>
        <end position="29"/>
    </location>
</feature>
<dbReference type="PANTHER" id="PTHR33529">
    <property type="entry name" value="SLR0882 PROTEIN-RELATED"/>
    <property type="match status" value="1"/>
</dbReference>
<feature type="transmembrane region" description="Helical" evidence="6">
    <location>
        <begin position="265"/>
        <end position="287"/>
    </location>
</feature>
<keyword evidence="5 6" id="KW-0472">Membrane</keyword>
<evidence type="ECO:0000313" key="7">
    <source>
        <dbReference type="EMBL" id="SMO47928.1"/>
    </source>
</evidence>
<dbReference type="GO" id="GO:0015920">
    <property type="term" value="P:lipopolysaccharide transport"/>
    <property type="evidence" value="ECO:0007669"/>
    <property type="project" value="TreeGrafter"/>
</dbReference>
<sequence>MKTLYRYIFYELFKTVIFTFLLFLFVIVIDRASQIAETVIGQGVSFTEFLSVLVKTLPAFFGVVISVSFVISVLIVFLQMESNNEITVLRSCGVSIRQISIPVLLLGILFSLFSLYSTMYLAPKSNVAVKKEIEELVKKKLTMSITPKNFSSNFPGVTFYVDRIFPKQGLIENFMVSLDRKDKFIVIFGREGGLRTENNTVFLDIYNGTAQVLNWEKPEEFQFLKFKNYTLELYKFSEGEKFEAKKYKTLSQLLKKRDSESLTEILKRLSLSLSSLIVGILIFSVSVSLPRGAYGMGIIISLTVIVLYYVLYVFSKKLALSSNFPPLTLLPDLVFGVLSSIFYYLAVKEKIRIYAGTRW</sequence>
<evidence type="ECO:0000256" key="2">
    <source>
        <dbReference type="ARBA" id="ARBA00022475"/>
    </source>
</evidence>
<dbReference type="EMBL" id="FXTM01000006">
    <property type="protein sequence ID" value="SMO47928.1"/>
    <property type="molecule type" value="Genomic_DNA"/>
</dbReference>
<dbReference type="Pfam" id="PF03739">
    <property type="entry name" value="LptF_LptG"/>
    <property type="match status" value="1"/>
</dbReference>
<evidence type="ECO:0000256" key="4">
    <source>
        <dbReference type="ARBA" id="ARBA00022989"/>
    </source>
</evidence>
<dbReference type="RefSeq" id="WP_142934574.1">
    <property type="nucleotide sequence ID" value="NZ_FXTM01000006.1"/>
</dbReference>
<dbReference type="Proteomes" id="UP000317315">
    <property type="component" value="Unassembled WGS sequence"/>
</dbReference>
<dbReference type="PANTHER" id="PTHR33529:SF6">
    <property type="entry name" value="YJGP_YJGQ FAMILY PERMEASE"/>
    <property type="match status" value="1"/>
</dbReference>
<feature type="transmembrane region" description="Helical" evidence="6">
    <location>
        <begin position="60"/>
        <end position="79"/>
    </location>
</feature>
<feature type="transmembrane region" description="Helical" evidence="6">
    <location>
        <begin position="99"/>
        <end position="122"/>
    </location>
</feature>
<name>A0A521BL94_9BACT</name>
<accession>A0A521BL94</accession>
<comment type="subcellular location">
    <subcellularLocation>
        <location evidence="1">Cell membrane</location>
        <topology evidence="1">Multi-pass membrane protein</topology>
    </subcellularLocation>
</comment>
<dbReference type="AlphaFoldDB" id="A0A521BL94"/>
<organism evidence="7 8">
    <name type="scientific">Balnearium lithotrophicum</name>
    <dbReference type="NCBI Taxonomy" id="223788"/>
    <lineage>
        <taxon>Bacteria</taxon>
        <taxon>Pseudomonadati</taxon>
        <taxon>Aquificota</taxon>
        <taxon>Aquificia</taxon>
        <taxon>Desulfurobacteriales</taxon>
        <taxon>Desulfurobacteriaceae</taxon>
        <taxon>Balnearium</taxon>
    </lineage>
</organism>
<evidence type="ECO:0000256" key="3">
    <source>
        <dbReference type="ARBA" id="ARBA00022692"/>
    </source>
</evidence>
<evidence type="ECO:0000313" key="8">
    <source>
        <dbReference type="Proteomes" id="UP000317315"/>
    </source>
</evidence>
<evidence type="ECO:0000256" key="5">
    <source>
        <dbReference type="ARBA" id="ARBA00023136"/>
    </source>
</evidence>
<keyword evidence="4 6" id="KW-1133">Transmembrane helix</keyword>
<keyword evidence="8" id="KW-1185">Reference proteome</keyword>
<keyword evidence="3 6" id="KW-0812">Transmembrane</keyword>
<dbReference type="OrthoDB" id="9792188at2"/>
<keyword evidence="2" id="KW-1003">Cell membrane</keyword>
<dbReference type="InterPro" id="IPR005495">
    <property type="entry name" value="LptG/LptF_permease"/>
</dbReference>
<protein>
    <submittedName>
        <fullName evidence="7">Lipopolysaccharide export system permease protein</fullName>
    </submittedName>
</protein>
<feature type="transmembrane region" description="Helical" evidence="6">
    <location>
        <begin position="327"/>
        <end position="346"/>
    </location>
</feature>
<evidence type="ECO:0000256" key="6">
    <source>
        <dbReference type="SAM" id="Phobius"/>
    </source>
</evidence>
<proteinExistence type="predicted"/>
<dbReference type="GO" id="GO:0043190">
    <property type="term" value="C:ATP-binding cassette (ABC) transporter complex"/>
    <property type="evidence" value="ECO:0007669"/>
    <property type="project" value="TreeGrafter"/>
</dbReference>